<dbReference type="PROSITE" id="PS51779">
    <property type="entry name" value="POTRA"/>
    <property type="match status" value="1"/>
</dbReference>
<dbReference type="EMBL" id="JBHSIM010000027">
    <property type="protein sequence ID" value="MFC4833331.1"/>
    <property type="molecule type" value="Genomic_DNA"/>
</dbReference>
<keyword evidence="2" id="KW-1003">Cell membrane</keyword>
<gene>
    <name evidence="11" type="ORF">ACFPEL_13040</name>
</gene>
<feature type="compositionally biased region" description="Low complexity" evidence="8">
    <location>
        <begin position="1"/>
        <end position="11"/>
    </location>
</feature>
<feature type="compositionally biased region" description="Low complexity" evidence="8">
    <location>
        <begin position="51"/>
        <end position="62"/>
    </location>
</feature>
<keyword evidence="3 11" id="KW-0132">Cell division</keyword>
<comment type="subcellular location">
    <subcellularLocation>
        <location evidence="1">Membrane</location>
    </subcellularLocation>
</comment>
<reference evidence="12" key="1">
    <citation type="journal article" date="2019" name="Int. J. Syst. Evol. Microbiol.">
        <title>The Global Catalogue of Microorganisms (GCM) 10K type strain sequencing project: providing services to taxonomists for standard genome sequencing and annotation.</title>
        <authorList>
            <consortium name="The Broad Institute Genomics Platform"/>
            <consortium name="The Broad Institute Genome Sequencing Center for Infectious Disease"/>
            <person name="Wu L."/>
            <person name="Ma J."/>
        </authorList>
    </citation>
    <scope>NUCLEOTIDE SEQUENCE [LARGE SCALE GENOMIC DNA]</scope>
    <source>
        <strain evidence="12">CCUG 50347</strain>
    </source>
</reference>
<feature type="compositionally biased region" description="Basic and acidic residues" evidence="8">
    <location>
        <begin position="21"/>
        <end position="41"/>
    </location>
</feature>
<evidence type="ECO:0000256" key="3">
    <source>
        <dbReference type="ARBA" id="ARBA00022618"/>
    </source>
</evidence>
<feature type="region of interest" description="Disordered" evidence="8">
    <location>
        <begin position="1"/>
        <end position="74"/>
    </location>
</feature>
<evidence type="ECO:0000259" key="10">
    <source>
        <dbReference type="PROSITE" id="PS51779"/>
    </source>
</evidence>
<dbReference type="Proteomes" id="UP001595909">
    <property type="component" value="Unassembled WGS sequence"/>
</dbReference>
<keyword evidence="5 9" id="KW-1133">Transmembrane helix</keyword>
<keyword evidence="6 9" id="KW-0472">Membrane</keyword>
<dbReference type="Pfam" id="PF08478">
    <property type="entry name" value="POTRA_1"/>
    <property type="match status" value="1"/>
</dbReference>
<evidence type="ECO:0000256" key="7">
    <source>
        <dbReference type="ARBA" id="ARBA00023306"/>
    </source>
</evidence>
<dbReference type="GO" id="GO:0051301">
    <property type="term" value="P:cell division"/>
    <property type="evidence" value="ECO:0007669"/>
    <property type="project" value="UniProtKB-KW"/>
</dbReference>
<keyword evidence="12" id="KW-1185">Reference proteome</keyword>
<dbReference type="InterPro" id="IPR034746">
    <property type="entry name" value="POTRA"/>
</dbReference>
<protein>
    <submittedName>
        <fullName evidence="11">Cell division protein FtsQ/DivIB</fullName>
    </submittedName>
</protein>
<evidence type="ECO:0000256" key="5">
    <source>
        <dbReference type="ARBA" id="ARBA00022989"/>
    </source>
</evidence>
<keyword evidence="4 9" id="KW-0812">Transmembrane</keyword>
<dbReference type="PANTHER" id="PTHR37820:SF1">
    <property type="entry name" value="CELL DIVISION PROTEIN FTSQ"/>
    <property type="match status" value="1"/>
</dbReference>
<dbReference type="PANTHER" id="PTHR37820">
    <property type="entry name" value="CELL DIVISION PROTEIN DIVIB"/>
    <property type="match status" value="1"/>
</dbReference>
<name>A0ABV9RJ05_9PSEU</name>
<accession>A0ABV9RJ05</accession>
<evidence type="ECO:0000256" key="2">
    <source>
        <dbReference type="ARBA" id="ARBA00022475"/>
    </source>
</evidence>
<sequence>MTGPARSTGRPGRAGRSGRAGRGDRSERTARADGAERQERARQRRTGGAGARPSGAAAGSPGRARRVARAPVSRPAHRRRSLWAGLAVSLVLVAVLVWLTVWSPLLDVRDVEVVGAAPDQVEAVRAAAAVAPGRSLLWLDGDDVAANVRTLPRVASVDVSRDYPGTLVVSVTEREPVLAAPSPAGGVLLVDATGFGYRTMPERPPGIPALALPPGILPSPDEPGTRSAADVVVALPAALRADVVEVRANGRFDVGFVLTGDRTVRWGADADNERKAAVLAALLTRPGVAYDVSTPDLAVVR</sequence>
<organism evidence="11 12">
    <name type="scientific">Actinomycetospora chibensis</name>
    <dbReference type="NCBI Taxonomy" id="663606"/>
    <lineage>
        <taxon>Bacteria</taxon>
        <taxon>Bacillati</taxon>
        <taxon>Actinomycetota</taxon>
        <taxon>Actinomycetes</taxon>
        <taxon>Pseudonocardiales</taxon>
        <taxon>Pseudonocardiaceae</taxon>
        <taxon>Actinomycetospora</taxon>
    </lineage>
</organism>
<evidence type="ECO:0000256" key="4">
    <source>
        <dbReference type="ARBA" id="ARBA00022692"/>
    </source>
</evidence>
<evidence type="ECO:0000313" key="11">
    <source>
        <dbReference type="EMBL" id="MFC4833331.1"/>
    </source>
</evidence>
<dbReference type="InterPro" id="IPR013685">
    <property type="entry name" value="POTRA_FtsQ_type"/>
</dbReference>
<dbReference type="Gene3D" id="3.10.20.310">
    <property type="entry name" value="membrane protein fhac"/>
    <property type="match status" value="1"/>
</dbReference>
<dbReference type="RefSeq" id="WP_274190170.1">
    <property type="nucleotide sequence ID" value="NZ_BAABHN010000027.1"/>
</dbReference>
<evidence type="ECO:0000256" key="1">
    <source>
        <dbReference type="ARBA" id="ARBA00004370"/>
    </source>
</evidence>
<evidence type="ECO:0000256" key="8">
    <source>
        <dbReference type="SAM" id="MobiDB-lite"/>
    </source>
</evidence>
<dbReference type="InterPro" id="IPR050487">
    <property type="entry name" value="FtsQ_DivIB"/>
</dbReference>
<evidence type="ECO:0000256" key="9">
    <source>
        <dbReference type="SAM" id="Phobius"/>
    </source>
</evidence>
<keyword evidence="7" id="KW-0131">Cell cycle</keyword>
<comment type="caution">
    <text evidence="11">The sequence shown here is derived from an EMBL/GenBank/DDBJ whole genome shotgun (WGS) entry which is preliminary data.</text>
</comment>
<feature type="domain" description="POTRA" evidence="10">
    <location>
        <begin position="106"/>
        <end position="174"/>
    </location>
</feature>
<evidence type="ECO:0000313" key="12">
    <source>
        <dbReference type="Proteomes" id="UP001595909"/>
    </source>
</evidence>
<evidence type="ECO:0000256" key="6">
    <source>
        <dbReference type="ARBA" id="ARBA00023136"/>
    </source>
</evidence>
<proteinExistence type="predicted"/>
<feature type="transmembrane region" description="Helical" evidence="9">
    <location>
        <begin position="82"/>
        <end position="102"/>
    </location>
</feature>